<keyword evidence="1" id="KW-0175">Coiled coil</keyword>
<keyword evidence="4" id="KW-1185">Reference proteome</keyword>
<feature type="region of interest" description="Disordered" evidence="2">
    <location>
        <begin position="40"/>
        <end position="92"/>
    </location>
</feature>
<evidence type="ECO:0000313" key="3">
    <source>
        <dbReference type="EMBL" id="KAK8072745.1"/>
    </source>
</evidence>
<feature type="region of interest" description="Disordered" evidence="2">
    <location>
        <begin position="135"/>
        <end position="172"/>
    </location>
</feature>
<organism evidence="3 4">
    <name type="scientific">Apiospora saccharicola</name>
    <dbReference type="NCBI Taxonomy" id="335842"/>
    <lineage>
        <taxon>Eukaryota</taxon>
        <taxon>Fungi</taxon>
        <taxon>Dikarya</taxon>
        <taxon>Ascomycota</taxon>
        <taxon>Pezizomycotina</taxon>
        <taxon>Sordariomycetes</taxon>
        <taxon>Xylariomycetidae</taxon>
        <taxon>Amphisphaeriales</taxon>
        <taxon>Apiosporaceae</taxon>
        <taxon>Apiospora</taxon>
    </lineage>
</organism>
<evidence type="ECO:0000256" key="1">
    <source>
        <dbReference type="SAM" id="Coils"/>
    </source>
</evidence>
<name>A0ABR1VNB4_9PEZI</name>
<feature type="region of interest" description="Disordered" evidence="2">
    <location>
        <begin position="430"/>
        <end position="469"/>
    </location>
</feature>
<protein>
    <submittedName>
        <fullName evidence="3">Uncharacterized protein</fullName>
    </submittedName>
</protein>
<comment type="caution">
    <text evidence="3">The sequence shown here is derived from an EMBL/GenBank/DDBJ whole genome shotgun (WGS) entry which is preliminary data.</text>
</comment>
<feature type="compositionally biased region" description="Basic and acidic residues" evidence="2">
    <location>
        <begin position="145"/>
        <end position="160"/>
    </location>
</feature>
<evidence type="ECO:0000313" key="4">
    <source>
        <dbReference type="Proteomes" id="UP001446871"/>
    </source>
</evidence>
<dbReference type="Proteomes" id="UP001446871">
    <property type="component" value="Unassembled WGS sequence"/>
</dbReference>
<evidence type="ECO:0000256" key="2">
    <source>
        <dbReference type="SAM" id="MobiDB-lite"/>
    </source>
</evidence>
<accession>A0ABR1VNB4</accession>
<feature type="coiled-coil region" evidence="1">
    <location>
        <begin position="12"/>
        <end position="39"/>
    </location>
</feature>
<proteinExistence type="predicted"/>
<dbReference type="EMBL" id="JAQQWM010000003">
    <property type="protein sequence ID" value="KAK8072745.1"/>
    <property type="molecule type" value="Genomic_DNA"/>
</dbReference>
<reference evidence="3 4" key="1">
    <citation type="submission" date="2023-01" db="EMBL/GenBank/DDBJ databases">
        <title>Analysis of 21 Apiospora genomes using comparative genomics revels a genus with tremendous synthesis potential of carbohydrate active enzymes and secondary metabolites.</title>
        <authorList>
            <person name="Sorensen T."/>
        </authorList>
    </citation>
    <scope>NUCLEOTIDE SEQUENCE [LARGE SCALE GENOMIC DNA]</scope>
    <source>
        <strain evidence="3 4">CBS 83171</strain>
    </source>
</reference>
<sequence length="469" mass="53381">MVNHIGSASHQLGCEKAKTERLERQIASLKLENTALQRQLDNTSKGSTKPNVLRNTAATNSEHSTTKSYLRPTAASLRRSEPVLPAETPPPSTIIKGAGGHIYTHDDAHLIDVTPRAGKIVNDGWMADEYSFLRSTQSSSRKMRPKIERKTQDEPDRDRPIPSPSSWDAFPAPFDRPVSGYVPEGTPDPLDKNPTLEQATRLDGSFWKIEPSKCVTIPSAFGWNLLNEAHGLAKGAFRSFSKTHLQGLYRQEFRGGDQDVRLEPREIDWYLDWYTPHGPMFASNIYVTRALRETRNLRNACSHYGGHSLSSHHLDNYLKIAQTLAVAVDDAPRAHRCRELREELGQKAADVYEEIMNLGYLSIISCQREWEPHHEAFLEKCSLPIDGYHCLWHHTNRNFSPVIGLAVQSFWWQKGEIFYAYDPDEDIVAEYTQKDAQEEVPGQNREENREEEYGEGQHEEFDQQSCCPR</sequence>
<feature type="compositionally biased region" description="Polar residues" evidence="2">
    <location>
        <begin position="40"/>
        <end position="68"/>
    </location>
</feature>
<gene>
    <name evidence="3" type="ORF">PG996_006093</name>
</gene>